<evidence type="ECO:0000313" key="1">
    <source>
        <dbReference type="EMBL" id="KAF0687796.1"/>
    </source>
</evidence>
<protein>
    <submittedName>
        <fullName evidence="2">Aste57867_20499 protein</fullName>
    </submittedName>
</protein>
<dbReference type="Proteomes" id="UP000332933">
    <property type="component" value="Unassembled WGS sequence"/>
</dbReference>
<sequence>MTAPLGLEEHERREYECQRKRRYRAGKRTERERLEADAEALRLLLSQLVSEAAGPTTAREAALRSLQELATSERLNKTLRHHMQRRRDLVMRLKAWVRQSMSRPRSLHSGTPWLHSALLADPTARQYGYQWLTDRIYHAAMAAHGVDGHVDDVARLQVHRDVDGWDIVAMESHYQCTFLTPLAELAQVKWVGLTEDAFSDVVHATTVDATPTFLYKYIHDTLLHTNVCWLNRRYDVSPDRVVLVSVLLYDDECFPLRGNEQRAHGFSWTILEKITDDITLHRTSILHHAPRTADGSLSFDETAAMFGVEPHPSRDTTLARIENNALQNFIARWAFKKRVLDDRLGSQR</sequence>
<reference evidence="1" key="2">
    <citation type="submission" date="2019-06" db="EMBL/GenBank/DDBJ databases">
        <title>Genomics analysis of Aphanomyces spp. identifies a new class of oomycete effector associated with host adaptation.</title>
        <authorList>
            <person name="Gaulin E."/>
        </authorList>
    </citation>
    <scope>NUCLEOTIDE SEQUENCE</scope>
    <source>
        <strain evidence="1">CBS 578.67</strain>
    </source>
</reference>
<evidence type="ECO:0000313" key="3">
    <source>
        <dbReference type="Proteomes" id="UP000332933"/>
    </source>
</evidence>
<gene>
    <name evidence="2" type="primary">Aste57867_20499</name>
    <name evidence="1" type="ORF">As57867_020433</name>
    <name evidence="2" type="ORF">ASTE57867_20499</name>
</gene>
<evidence type="ECO:0000313" key="2">
    <source>
        <dbReference type="EMBL" id="VFT97184.1"/>
    </source>
</evidence>
<dbReference type="EMBL" id="CAADRA010006873">
    <property type="protein sequence ID" value="VFT97184.1"/>
    <property type="molecule type" value="Genomic_DNA"/>
</dbReference>
<organism evidence="2 3">
    <name type="scientific">Aphanomyces stellatus</name>
    <dbReference type="NCBI Taxonomy" id="120398"/>
    <lineage>
        <taxon>Eukaryota</taxon>
        <taxon>Sar</taxon>
        <taxon>Stramenopiles</taxon>
        <taxon>Oomycota</taxon>
        <taxon>Saprolegniomycetes</taxon>
        <taxon>Saprolegniales</taxon>
        <taxon>Verrucalvaceae</taxon>
        <taxon>Aphanomyces</taxon>
    </lineage>
</organism>
<dbReference type="AlphaFoldDB" id="A0A485LF42"/>
<name>A0A485LF42_9STRA</name>
<reference evidence="2 3" key="1">
    <citation type="submission" date="2019-03" db="EMBL/GenBank/DDBJ databases">
        <authorList>
            <person name="Gaulin E."/>
            <person name="Dumas B."/>
        </authorList>
    </citation>
    <scope>NUCLEOTIDE SEQUENCE [LARGE SCALE GENOMIC DNA]</scope>
    <source>
        <strain evidence="2">CBS 568.67</strain>
    </source>
</reference>
<accession>A0A485LF42</accession>
<keyword evidence="3" id="KW-1185">Reference proteome</keyword>
<proteinExistence type="predicted"/>
<dbReference type="EMBL" id="VJMH01006848">
    <property type="protein sequence ID" value="KAF0687796.1"/>
    <property type="molecule type" value="Genomic_DNA"/>
</dbReference>